<dbReference type="EMBL" id="BJZQ01000001">
    <property type="protein sequence ID" value="GEO88115.1"/>
    <property type="molecule type" value="Genomic_DNA"/>
</dbReference>
<evidence type="ECO:0000313" key="3">
    <source>
        <dbReference type="EMBL" id="GEO88115.1"/>
    </source>
</evidence>
<name>A0A512HRN1_9ACTN</name>
<dbReference type="Pfam" id="PF10756">
    <property type="entry name" value="bPH_6"/>
    <property type="match status" value="1"/>
</dbReference>
<organism evidence="3 4">
    <name type="scientific">Aeromicrobium flavum</name>
    <dbReference type="NCBI Taxonomy" id="416568"/>
    <lineage>
        <taxon>Bacteria</taxon>
        <taxon>Bacillati</taxon>
        <taxon>Actinomycetota</taxon>
        <taxon>Actinomycetes</taxon>
        <taxon>Propionibacteriales</taxon>
        <taxon>Nocardioidaceae</taxon>
        <taxon>Aeromicrobium</taxon>
    </lineage>
</organism>
<comment type="caution">
    <text evidence="3">The sequence shown here is derived from an EMBL/GenBank/DDBJ whole genome shotgun (WGS) entry which is preliminary data.</text>
</comment>
<feature type="domain" description="Low molecular weight protein antigen 6 PH" evidence="2">
    <location>
        <begin position="66"/>
        <end position="131"/>
    </location>
</feature>
<proteinExistence type="predicted"/>
<reference evidence="3 4" key="1">
    <citation type="submission" date="2019-07" db="EMBL/GenBank/DDBJ databases">
        <title>Whole genome shotgun sequence of Aeromicrobium flavum NBRC 107625.</title>
        <authorList>
            <person name="Hosoyama A."/>
            <person name="Uohara A."/>
            <person name="Ohji S."/>
            <person name="Ichikawa N."/>
        </authorList>
    </citation>
    <scope>NUCLEOTIDE SEQUENCE [LARGE SCALE GENOMIC DNA]</scope>
    <source>
        <strain evidence="3 4">NBRC 107625</strain>
    </source>
</reference>
<keyword evidence="4" id="KW-1185">Reference proteome</keyword>
<dbReference type="Proteomes" id="UP000321769">
    <property type="component" value="Unassembled WGS sequence"/>
</dbReference>
<gene>
    <name evidence="3" type="ORF">AFL01nite_04420</name>
</gene>
<keyword evidence="1" id="KW-0472">Membrane</keyword>
<evidence type="ECO:0000256" key="1">
    <source>
        <dbReference type="SAM" id="Phobius"/>
    </source>
</evidence>
<feature type="transmembrane region" description="Helical" evidence="1">
    <location>
        <begin position="48"/>
        <end position="65"/>
    </location>
</feature>
<dbReference type="OrthoDB" id="3824918at2"/>
<dbReference type="InterPro" id="IPR019692">
    <property type="entry name" value="CFP-6_PH"/>
</dbReference>
<keyword evidence="1" id="KW-0812">Transmembrane</keyword>
<protein>
    <recommendedName>
        <fullName evidence="2">Low molecular weight protein antigen 6 PH domain-containing protein</fullName>
    </recommendedName>
</protein>
<accession>A0A512HRN1</accession>
<evidence type="ECO:0000259" key="2">
    <source>
        <dbReference type="Pfam" id="PF10756"/>
    </source>
</evidence>
<dbReference type="AlphaFoldDB" id="A0A512HRN1"/>
<sequence length="139" mass="15729">MTQPTRRTFRPTGVIVVMWAAVVVLAVLALVIGLRLPQEYRFTTSQTVTIWVLIGFVALFAAMISRSRVTADEESLTFVNGWRRRTLRWDQIAVISMRPGTPWPTLETRDQQRYALFAIQGSEGDPARSAVAWLSGHLR</sequence>
<evidence type="ECO:0000313" key="4">
    <source>
        <dbReference type="Proteomes" id="UP000321769"/>
    </source>
</evidence>
<keyword evidence="1" id="KW-1133">Transmembrane helix</keyword>
<feature type="transmembrane region" description="Helical" evidence="1">
    <location>
        <begin position="12"/>
        <end position="36"/>
    </location>
</feature>
<dbReference type="RefSeq" id="WP_146825446.1">
    <property type="nucleotide sequence ID" value="NZ_BAAAYQ010000001.1"/>
</dbReference>